<proteinExistence type="predicted"/>
<dbReference type="Proteomes" id="UP000886523">
    <property type="component" value="Unassembled WGS sequence"/>
</dbReference>
<evidence type="ECO:0000313" key="3">
    <source>
        <dbReference type="Proteomes" id="UP000886523"/>
    </source>
</evidence>
<sequence length="62" mass="6732">CTCNSANKAAVQLVQYGLFPSALLHPTLAVNIGMLEFVAGLFVYLAPNEQAWTNTLSCFLKK</sequence>
<gene>
    <name evidence="2" type="ORF">BS47DRAFT_1291472</name>
</gene>
<accession>A0A9P6B3K8</accession>
<reference evidence="2" key="1">
    <citation type="journal article" date="2020" name="Nat. Commun.">
        <title>Large-scale genome sequencing of mycorrhizal fungi provides insights into the early evolution of symbiotic traits.</title>
        <authorList>
            <person name="Miyauchi S."/>
            <person name="Kiss E."/>
            <person name="Kuo A."/>
            <person name="Drula E."/>
            <person name="Kohler A."/>
            <person name="Sanchez-Garcia M."/>
            <person name="Morin E."/>
            <person name="Andreopoulos B."/>
            <person name="Barry K.W."/>
            <person name="Bonito G."/>
            <person name="Buee M."/>
            <person name="Carver A."/>
            <person name="Chen C."/>
            <person name="Cichocki N."/>
            <person name="Clum A."/>
            <person name="Culley D."/>
            <person name="Crous P.W."/>
            <person name="Fauchery L."/>
            <person name="Girlanda M."/>
            <person name="Hayes R.D."/>
            <person name="Keri Z."/>
            <person name="LaButti K."/>
            <person name="Lipzen A."/>
            <person name="Lombard V."/>
            <person name="Magnuson J."/>
            <person name="Maillard F."/>
            <person name="Murat C."/>
            <person name="Nolan M."/>
            <person name="Ohm R.A."/>
            <person name="Pangilinan J."/>
            <person name="Pereira M.F."/>
            <person name="Perotto S."/>
            <person name="Peter M."/>
            <person name="Pfister S."/>
            <person name="Riley R."/>
            <person name="Sitrit Y."/>
            <person name="Stielow J.B."/>
            <person name="Szollosi G."/>
            <person name="Zifcakova L."/>
            <person name="Stursova M."/>
            <person name="Spatafora J.W."/>
            <person name="Tedersoo L."/>
            <person name="Vaario L.M."/>
            <person name="Yamada A."/>
            <person name="Yan M."/>
            <person name="Wang P."/>
            <person name="Xu J."/>
            <person name="Bruns T."/>
            <person name="Baldrian P."/>
            <person name="Vilgalys R."/>
            <person name="Dunand C."/>
            <person name="Henrissat B."/>
            <person name="Grigoriev I.V."/>
            <person name="Hibbett D."/>
            <person name="Nagy L.G."/>
            <person name="Martin F.M."/>
        </authorList>
    </citation>
    <scope>NUCLEOTIDE SEQUENCE</scope>
    <source>
        <strain evidence="2">UP504</strain>
    </source>
</reference>
<comment type="caution">
    <text evidence="2">The sequence shown here is derived from an EMBL/GenBank/DDBJ whole genome shotgun (WGS) entry which is preliminary data.</text>
</comment>
<feature type="non-terminal residue" evidence="2">
    <location>
        <position position="1"/>
    </location>
</feature>
<evidence type="ECO:0000256" key="1">
    <source>
        <dbReference type="SAM" id="Phobius"/>
    </source>
</evidence>
<dbReference type="EMBL" id="MU128934">
    <property type="protein sequence ID" value="KAF9517046.1"/>
    <property type="molecule type" value="Genomic_DNA"/>
</dbReference>
<dbReference type="AlphaFoldDB" id="A0A9P6B3K8"/>
<keyword evidence="1" id="KW-0812">Transmembrane</keyword>
<protein>
    <submittedName>
        <fullName evidence="2">Uncharacterized protein</fullName>
    </submittedName>
</protein>
<name>A0A9P6B3K8_9AGAM</name>
<keyword evidence="3" id="KW-1185">Reference proteome</keyword>
<evidence type="ECO:0000313" key="2">
    <source>
        <dbReference type="EMBL" id="KAF9517046.1"/>
    </source>
</evidence>
<organism evidence="2 3">
    <name type="scientific">Hydnum rufescens UP504</name>
    <dbReference type="NCBI Taxonomy" id="1448309"/>
    <lineage>
        <taxon>Eukaryota</taxon>
        <taxon>Fungi</taxon>
        <taxon>Dikarya</taxon>
        <taxon>Basidiomycota</taxon>
        <taxon>Agaricomycotina</taxon>
        <taxon>Agaricomycetes</taxon>
        <taxon>Cantharellales</taxon>
        <taxon>Hydnaceae</taxon>
        <taxon>Hydnum</taxon>
    </lineage>
</organism>
<keyword evidence="1" id="KW-1133">Transmembrane helix</keyword>
<feature type="transmembrane region" description="Helical" evidence="1">
    <location>
        <begin position="28"/>
        <end position="46"/>
    </location>
</feature>
<keyword evidence="1" id="KW-0472">Membrane</keyword>